<dbReference type="EMBL" id="JAUOPB010000002">
    <property type="protein sequence ID" value="MDO6421508.1"/>
    <property type="molecule type" value="Genomic_DNA"/>
</dbReference>
<dbReference type="InterPro" id="IPR001792">
    <property type="entry name" value="Acylphosphatase-like_dom"/>
</dbReference>
<comment type="catalytic activity">
    <reaction evidence="4 5">
        <text>an acyl phosphate + H2O = a carboxylate + phosphate + H(+)</text>
        <dbReference type="Rhea" id="RHEA:14965"/>
        <dbReference type="ChEBI" id="CHEBI:15377"/>
        <dbReference type="ChEBI" id="CHEBI:15378"/>
        <dbReference type="ChEBI" id="CHEBI:29067"/>
        <dbReference type="ChEBI" id="CHEBI:43474"/>
        <dbReference type="ChEBI" id="CHEBI:59918"/>
        <dbReference type="EC" id="3.6.1.7"/>
    </reaction>
</comment>
<evidence type="ECO:0000256" key="5">
    <source>
        <dbReference type="PROSITE-ProRule" id="PRU00520"/>
    </source>
</evidence>
<dbReference type="Pfam" id="PF00708">
    <property type="entry name" value="Acylphosphatase"/>
    <property type="match status" value="1"/>
</dbReference>
<evidence type="ECO:0000256" key="3">
    <source>
        <dbReference type="ARBA" id="ARBA00015991"/>
    </source>
</evidence>
<comment type="caution">
    <text evidence="8">The sequence shown here is derived from an EMBL/GenBank/DDBJ whole genome shotgun (WGS) entry which is preliminary data.</text>
</comment>
<dbReference type="PRINTS" id="PR00112">
    <property type="entry name" value="ACYLPHPHTASE"/>
</dbReference>
<dbReference type="SUPFAM" id="SSF54975">
    <property type="entry name" value="Acylphosphatase/BLUF domain-like"/>
    <property type="match status" value="1"/>
</dbReference>
<proteinExistence type="inferred from homology"/>
<keyword evidence="5" id="KW-0378">Hydrolase</keyword>
<dbReference type="EC" id="3.6.1.7" evidence="2 5"/>
<feature type="active site" evidence="5">
    <location>
        <position position="18"/>
    </location>
</feature>
<gene>
    <name evidence="8" type="ORF">Q4521_03390</name>
</gene>
<dbReference type="InterPro" id="IPR020456">
    <property type="entry name" value="Acylphosphatase"/>
</dbReference>
<dbReference type="PANTHER" id="PTHR47268">
    <property type="entry name" value="ACYLPHOSPHATASE"/>
    <property type="match status" value="1"/>
</dbReference>
<sequence>MQTTRYRVEGKVQGVYFRASTQREAQALGLTGWVCNSEDGAVELVATGTAQQHAKLAAWLACGPAMARVDRVIQTDEPLVRFDGFDIHY</sequence>
<organism evidence="8 9">
    <name type="scientific">Saccharophagus degradans</name>
    <dbReference type="NCBI Taxonomy" id="86304"/>
    <lineage>
        <taxon>Bacteria</taxon>
        <taxon>Pseudomonadati</taxon>
        <taxon>Pseudomonadota</taxon>
        <taxon>Gammaproteobacteria</taxon>
        <taxon>Cellvibrionales</taxon>
        <taxon>Cellvibrionaceae</taxon>
        <taxon>Saccharophagus</taxon>
    </lineage>
</organism>
<dbReference type="InterPro" id="IPR017968">
    <property type="entry name" value="Acylphosphatase_CS"/>
</dbReference>
<reference evidence="8" key="1">
    <citation type="submission" date="2023-07" db="EMBL/GenBank/DDBJ databases">
        <title>Genome content predicts the carbon catabolic preferences of heterotrophic bacteria.</title>
        <authorList>
            <person name="Gralka M."/>
        </authorList>
    </citation>
    <scope>NUCLEOTIDE SEQUENCE</scope>
    <source>
        <strain evidence="8">I3M17_2</strain>
    </source>
</reference>
<feature type="domain" description="Acylphosphatase-like" evidence="7">
    <location>
        <begin position="3"/>
        <end position="89"/>
    </location>
</feature>
<evidence type="ECO:0000313" key="8">
    <source>
        <dbReference type="EMBL" id="MDO6421508.1"/>
    </source>
</evidence>
<dbReference type="RefSeq" id="WP_280947374.1">
    <property type="nucleotide sequence ID" value="NZ_CP123764.1"/>
</dbReference>
<dbReference type="GO" id="GO:0003998">
    <property type="term" value="F:acylphosphatase activity"/>
    <property type="evidence" value="ECO:0007669"/>
    <property type="project" value="UniProtKB-EC"/>
</dbReference>
<accession>A0AAW7X3F8</accession>
<name>A0AAW7X3F8_9GAMM</name>
<evidence type="ECO:0000259" key="7">
    <source>
        <dbReference type="PROSITE" id="PS51160"/>
    </source>
</evidence>
<comment type="similarity">
    <text evidence="1 6">Belongs to the acylphosphatase family.</text>
</comment>
<dbReference type="Proteomes" id="UP001169760">
    <property type="component" value="Unassembled WGS sequence"/>
</dbReference>
<evidence type="ECO:0000313" key="9">
    <source>
        <dbReference type="Proteomes" id="UP001169760"/>
    </source>
</evidence>
<dbReference type="PROSITE" id="PS51160">
    <property type="entry name" value="ACYLPHOSPHATASE_3"/>
    <property type="match status" value="1"/>
</dbReference>
<dbReference type="InterPro" id="IPR036046">
    <property type="entry name" value="Acylphosphatase-like_dom_sf"/>
</dbReference>
<dbReference type="Gene3D" id="3.30.70.100">
    <property type="match status" value="1"/>
</dbReference>
<dbReference type="AlphaFoldDB" id="A0AAW7X3F8"/>
<feature type="active site" evidence="5">
    <location>
        <position position="36"/>
    </location>
</feature>
<dbReference type="PANTHER" id="PTHR47268:SF4">
    <property type="entry name" value="ACYLPHOSPHATASE"/>
    <property type="match status" value="1"/>
</dbReference>
<evidence type="ECO:0000256" key="4">
    <source>
        <dbReference type="ARBA" id="ARBA00047645"/>
    </source>
</evidence>
<protein>
    <recommendedName>
        <fullName evidence="3 5">acylphosphatase</fullName>
        <ecNumber evidence="2 5">3.6.1.7</ecNumber>
    </recommendedName>
</protein>
<evidence type="ECO:0000256" key="1">
    <source>
        <dbReference type="ARBA" id="ARBA00005614"/>
    </source>
</evidence>
<evidence type="ECO:0000256" key="6">
    <source>
        <dbReference type="RuleBase" id="RU004168"/>
    </source>
</evidence>
<dbReference type="PROSITE" id="PS00150">
    <property type="entry name" value="ACYLPHOSPHATASE_1"/>
    <property type="match status" value="1"/>
</dbReference>
<evidence type="ECO:0000256" key="2">
    <source>
        <dbReference type="ARBA" id="ARBA00012150"/>
    </source>
</evidence>